<dbReference type="Gene3D" id="3.40.50.300">
    <property type="entry name" value="P-loop containing nucleotide triphosphate hydrolases"/>
    <property type="match status" value="2"/>
</dbReference>
<feature type="domain" description="SecA family profile" evidence="18">
    <location>
        <begin position="5"/>
        <end position="639"/>
    </location>
</feature>
<dbReference type="GO" id="GO:0017038">
    <property type="term" value="P:protein import"/>
    <property type="evidence" value="ECO:0007669"/>
    <property type="project" value="InterPro"/>
</dbReference>
<dbReference type="SUPFAM" id="SSF81886">
    <property type="entry name" value="Helical scaffold and wing domains of SecA"/>
    <property type="match status" value="1"/>
</dbReference>
<comment type="subcellular location">
    <subcellularLocation>
        <location evidence="15">Cell membrane</location>
        <topology evidence="15">Peripheral membrane protein</topology>
        <orientation evidence="15">Cytoplasmic side</orientation>
    </subcellularLocation>
    <subcellularLocation>
        <location evidence="15">Cytoplasm</location>
    </subcellularLocation>
    <text evidence="15">Distribution is 50-50.</text>
</comment>
<dbReference type="NCBIfam" id="NF009538">
    <property type="entry name" value="PRK12904.1"/>
    <property type="match status" value="1"/>
</dbReference>
<dbReference type="RefSeq" id="WP_132807637.1">
    <property type="nucleotide sequence ID" value="NZ_SMAK01000012.1"/>
</dbReference>
<evidence type="ECO:0000256" key="14">
    <source>
        <dbReference type="ARBA" id="ARBA00023136"/>
    </source>
</evidence>
<evidence type="ECO:0000259" key="18">
    <source>
        <dbReference type="PROSITE" id="PS51196"/>
    </source>
</evidence>
<evidence type="ECO:0000256" key="4">
    <source>
        <dbReference type="ARBA" id="ARBA00022475"/>
    </source>
</evidence>
<dbReference type="EC" id="7.4.2.8" evidence="15"/>
<evidence type="ECO:0000313" key="20">
    <source>
        <dbReference type="Proteomes" id="UP000295678"/>
    </source>
</evidence>
<evidence type="ECO:0000256" key="7">
    <source>
        <dbReference type="ARBA" id="ARBA00022723"/>
    </source>
</evidence>
<dbReference type="Proteomes" id="UP000295678">
    <property type="component" value="Unassembled WGS sequence"/>
</dbReference>
<gene>
    <name evidence="15" type="primary">secA</name>
    <name evidence="19" type="ORF">EDC22_11252</name>
</gene>
<dbReference type="SMART" id="SM00957">
    <property type="entry name" value="SecA_DEAD"/>
    <property type="match status" value="1"/>
</dbReference>
<evidence type="ECO:0000256" key="11">
    <source>
        <dbReference type="ARBA" id="ARBA00022927"/>
    </source>
</evidence>
<keyword evidence="3 15" id="KW-0813">Transport</keyword>
<keyword evidence="7" id="KW-0479">Metal-binding</keyword>
<keyword evidence="9" id="KW-0862">Zinc</keyword>
<protein>
    <recommendedName>
        <fullName evidence="15 16">Protein translocase subunit SecA</fullName>
        <ecNumber evidence="15">7.4.2.8</ecNumber>
    </recommendedName>
</protein>
<feature type="binding site" evidence="15">
    <location>
        <begin position="107"/>
        <end position="111"/>
    </location>
    <ligand>
        <name>ATP</name>
        <dbReference type="ChEBI" id="CHEBI:30616"/>
    </ligand>
</feature>
<keyword evidence="20" id="KW-1185">Reference proteome</keyword>
<dbReference type="InterPro" id="IPR036266">
    <property type="entry name" value="SecA_Wing/Scaffold_sf"/>
</dbReference>
<dbReference type="FunFam" id="1.10.3060.10:FF:000003">
    <property type="entry name" value="Protein translocase subunit SecA"/>
    <property type="match status" value="1"/>
</dbReference>
<proteinExistence type="inferred from homology"/>
<feature type="domain" description="Helicase ATP-binding" evidence="17">
    <location>
        <begin position="91"/>
        <end position="249"/>
    </location>
</feature>
<evidence type="ECO:0000256" key="10">
    <source>
        <dbReference type="ARBA" id="ARBA00022840"/>
    </source>
</evidence>
<dbReference type="AlphaFoldDB" id="A0A4R3LYY3"/>
<keyword evidence="14 15" id="KW-0472">Membrane</keyword>
<dbReference type="InterPro" id="IPR011115">
    <property type="entry name" value="SecA_DEAD"/>
</dbReference>
<dbReference type="GO" id="GO:0006605">
    <property type="term" value="P:protein targeting"/>
    <property type="evidence" value="ECO:0007669"/>
    <property type="project" value="UniProtKB-UniRule"/>
</dbReference>
<evidence type="ECO:0000256" key="8">
    <source>
        <dbReference type="ARBA" id="ARBA00022741"/>
    </source>
</evidence>
<dbReference type="PRINTS" id="PR00906">
    <property type="entry name" value="SECA"/>
</dbReference>
<keyword evidence="13 15" id="KW-0811">Translocation</keyword>
<accession>A0A4R3LYY3</accession>
<dbReference type="Gene3D" id="3.10.450.50">
    <property type="match status" value="1"/>
</dbReference>
<evidence type="ECO:0000313" key="19">
    <source>
        <dbReference type="EMBL" id="TCT05882.1"/>
    </source>
</evidence>
<dbReference type="InterPro" id="IPR011116">
    <property type="entry name" value="SecA_Wing/Scaffold"/>
</dbReference>
<dbReference type="InterPro" id="IPR044722">
    <property type="entry name" value="SecA_SF2_C"/>
</dbReference>
<dbReference type="FunFam" id="3.40.50.300:FF:001790">
    <property type="entry name" value="Protein translocase subunit SecA"/>
    <property type="match status" value="1"/>
</dbReference>
<name>A0A4R3LYY3_9HYPH</name>
<keyword evidence="6" id="KW-0997">Cell inner membrane</keyword>
<keyword evidence="8 15" id="KW-0547">Nucleotide-binding</keyword>
<keyword evidence="10 15" id="KW-0067">ATP-binding</keyword>
<dbReference type="GO" id="GO:0046872">
    <property type="term" value="F:metal ion binding"/>
    <property type="evidence" value="ECO:0007669"/>
    <property type="project" value="UniProtKB-KW"/>
</dbReference>
<dbReference type="OrthoDB" id="9805579at2"/>
<dbReference type="FunFam" id="3.40.50.300:FF:000334">
    <property type="entry name" value="Protein translocase subunit SecA"/>
    <property type="match status" value="1"/>
</dbReference>
<dbReference type="GO" id="GO:0005524">
    <property type="term" value="F:ATP binding"/>
    <property type="evidence" value="ECO:0007669"/>
    <property type="project" value="UniProtKB-UniRule"/>
</dbReference>
<comment type="similarity">
    <text evidence="2 15 16">Belongs to the SecA family.</text>
</comment>
<dbReference type="Gene3D" id="3.90.1440.10">
    <property type="entry name" value="SecA, preprotein cross-linking domain"/>
    <property type="match status" value="1"/>
</dbReference>
<dbReference type="Pfam" id="PF01043">
    <property type="entry name" value="SecA_PP_bind"/>
    <property type="match status" value="1"/>
</dbReference>
<dbReference type="GO" id="GO:0005829">
    <property type="term" value="C:cytosol"/>
    <property type="evidence" value="ECO:0007669"/>
    <property type="project" value="TreeGrafter"/>
</dbReference>
<evidence type="ECO:0000256" key="5">
    <source>
        <dbReference type="ARBA" id="ARBA00022490"/>
    </source>
</evidence>
<dbReference type="InterPro" id="IPR011130">
    <property type="entry name" value="SecA_preprotein_X-link_dom"/>
</dbReference>
<evidence type="ECO:0000256" key="16">
    <source>
        <dbReference type="RuleBase" id="RU003874"/>
    </source>
</evidence>
<dbReference type="PROSITE" id="PS51192">
    <property type="entry name" value="HELICASE_ATP_BIND_1"/>
    <property type="match status" value="1"/>
</dbReference>
<dbReference type="InterPro" id="IPR004027">
    <property type="entry name" value="SEC_C_motif"/>
</dbReference>
<dbReference type="PANTHER" id="PTHR30612:SF0">
    <property type="entry name" value="CHLOROPLAST PROTEIN-TRANSPORTING ATPASE"/>
    <property type="match status" value="1"/>
</dbReference>
<comment type="cofactor">
    <cofactor evidence="1">
        <name>Zn(2+)</name>
        <dbReference type="ChEBI" id="CHEBI:29105"/>
    </cofactor>
</comment>
<sequence length="936" mass="105403">MMGLSTLASKLFGSANDRKVKGYRSRVDAINALEAQLSGLSDEALKARTAEFRQQLANGADLDDLLVPAFATVREAAKRTLRQRHFDVQLIGGMVLHEGKIAEMKTGEGKTLVATLPVYLNALTGKGVHVVTVNDYLARRDADWMGEIYRFLGLTVGCIVHGLNDDERRQQYACDVTYGTNNELGFDYLRDNMKYELAQMVQRGHNFAIVDEVDSILIDEARTPLIISGPVEDRSDLYNAIDRFIPMLRPEHFEVDEKTRAATLTEEGTEFIEAKLAEAGLLKNGSLYDVENVTIVHHVNQALRAHKLFQRDKDYIVKNGAVVIIDEFTGRMMEGRRYSEGLHQALEAKERVQIQPENVTLASITFQNYFRLYTKLAGMTGTAATEADEFLDIYGLEVVEIPTNVPVARIDDDDEVYRTTKEKYDAILALIEDCKARGQPVLVGTTSIEKSEILADLLKKHGYRQKDFSDPDVFKPLYDGDQGTPQEKVFAVLNARYHEQEAYIIAQAGVPGAITIATNMAGRGTDIQLGGNADMRIRHEIDPSLEGPEREAAERAIREEVERLKAKAKEAGGLFVLATERHESRRIDNQLRGRSGRQGDPGRSRFFLSLQDDLMRIFGSDRMDGMLQKLGLKEGEAIVHPWINKALEKAQSKVEARNFDIRKNLLKFDNVMNDQRKVIFEQRIELMSGEDVAETVADMRHQVVEDLVARHIPEKAYAEQWDAAGLKQKVREILNLDLPIEDWVKEEGIADEEVRDRIRKAADAQFARKVADFSPALMRQIEKAVLLQTLDHLWREHLITLDHLRQVIGFRGYAQRDPLNEYKTEAFALFEAMLDRLREAVTSQLMRIELVREAPPQPAPLPVMQAHHIDPTTGEDEMALADSELAMANGGPPPAPRRMMRERVAADPGTWGKVGRNEPCPCGSGKKFKHCHGRFA</sequence>
<comment type="catalytic activity">
    <reaction evidence="15">
        <text>ATP + H2O + cellular proteinSide 1 = ADP + phosphate + cellular proteinSide 2.</text>
        <dbReference type="EC" id="7.4.2.8"/>
    </reaction>
</comment>
<evidence type="ECO:0000256" key="6">
    <source>
        <dbReference type="ARBA" id="ARBA00022519"/>
    </source>
</evidence>
<dbReference type="NCBIfam" id="TIGR00963">
    <property type="entry name" value="secA"/>
    <property type="match status" value="1"/>
</dbReference>
<dbReference type="InterPro" id="IPR014001">
    <property type="entry name" value="Helicase_ATP-bd"/>
</dbReference>
<feature type="binding site" evidence="15">
    <location>
        <position position="526"/>
    </location>
    <ligand>
        <name>ATP</name>
        <dbReference type="ChEBI" id="CHEBI:30616"/>
    </ligand>
</feature>
<dbReference type="Gene3D" id="1.10.3060.10">
    <property type="entry name" value="Helical scaffold and wing domains of SecA"/>
    <property type="match status" value="1"/>
</dbReference>
<comment type="caution">
    <text evidence="19">The sequence shown here is derived from an EMBL/GenBank/DDBJ whole genome shotgun (WGS) entry which is preliminary data.</text>
</comment>
<evidence type="ECO:0000256" key="9">
    <source>
        <dbReference type="ARBA" id="ARBA00022833"/>
    </source>
</evidence>
<dbReference type="PROSITE" id="PS01312">
    <property type="entry name" value="SECA"/>
    <property type="match status" value="1"/>
</dbReference>
<evidence type="ECO:0000256" key="13">
    <source>
        <dbReference type="ARBA" id="ARBA00023010"/>
    </source>
</evidence>
<dbReference type="GO" id="GO:0065002">
    <property type="term" value="P:intracellular protein transmembrane transport"/>
    <property type="evidence" value="ECO:0007669"/>
    <property type="project" value="UniProtKB-UniRule"/>
</dbReference>
<dbReference type="Pfam" id="PF07516">
    <property type="entry name" value="SecA_SW"/>
    <property type="match status" value="1"/>
</dbReference>
<dbReference type="InterPro" id="IPR014018">
    <property type="entry name" value="SecA_motor_DEAD"/>
</dbReference>
<dbReference type="InterPro" id="IPR000185">
    <property type="entry name" value="SecA"/>
</dbReference>
<feature type="binding site" evidence="15">
    <location>
        <position position="89"/>
    </location>
    <ligand>
        <name>ATP</name>
        <dbReference type="ChEBI" id="CHEBI:30616"/>
    </ligand>
</feature>
<keyword evidence="11 15" id="KW-0653">Protein transport</keyword>
<dbReference type="CDD" id="cd18803">
    <property type="entry name" value="SF2_C_secA"/>
    <property type="match status" value="1"/>
</dbReference>
<dbReference type="GO" id="GO:0043952">
    <property type="term" value="P:protein transport by the Sec complex"/>
    <property type="evidence" value="ECO:0007669"/>
    <property type="project" value="TreeGrafter"/>
</dbReference>
<keyword evidence="4 15" id="KW-1003">Cell membrane</keyword>
<dbReference type="SUPFAM" id="SSF52540">
    <property type="entry name" value="P-loop containing nucleoside triphosphate hydrolases"/>
    <property type="match status" value="2"/>
</dbReference>
<dbReference type="PROSITE" id="PS51196">
    <property type="entry name" value="SECA_MOTOR_DEAD"/>
    <property type="match status" value="1"/>
</dbReference>
<evidence type="ECO:0000256" key="15">
    <source>
        <dbReference type="HAMAP-Rule" id="MF_01382"/>
    </source>
</evidence>
<evidence type="ECO:0000256" key="3">
    <source>
        <dbReference type="ARBA" id="ARBA00022448"/>
    </source>
</evidence>
<reference evidence="19 20" key="1">
    <citation type="submission" date="2019-03" db="EMBL/GenBank/DDBJ databases">
        <title>Genomic Encyclopedia of Type Strains, Phase IV (KMG-IV): sequencing the most valuable type-strain genomes for metagenomic binning, comparative biology and taxonomic classification.</title>
        <authorList>
            <person name="Goeker M."/>
        </authorList>
    </citation>
    <scope>NUCLEOTIDE SEQUENCE [LARGE SCALE GENOMIC DNA]</scope>
    <source>
        <strain evidence="19 20">DSM 19345</strain>
    </source>
</reference>
<dbReference type="Pfam" id="PF07517">
    <property type="entry name" value="SecA_DEAD"/>
    <property type="match status" value="1"/>
</dbReference>
<dbReference type="GO" id="GO:0031522">
    <property type="term" value="C:cell envelope Sec protein transport complex"/>
    <property type="evidence" value="ECO:0007669"/>
    <property type="project" value="TreeGrafter"/>
</dbReference>
<comment type="function">
    <text evidence="15">Part of the Sec protein translocase complex. Interacts with the SecYEG preprotein conducting channel. Has a central role in coupling the hydrolysis of ATP to the transfer of proteins into and across the cell membrane, serving both as a receptor for the preprotein-SecB complex and as an ATP-driven molecular motor driving the stepwise translocation of polypeptide chains across the membrane.</text>
</comment>
<evidence type="ECO:0000256" key="12">
    <source>
        <dbReference type="ARBA" id="ARBA00022967"/>
    </source>
</evidence>
<dbReference type="InterPro" id="IPR027417">
    <property type="entry name" value="P-loop_NTPase"/>
</dbReference>
<dbReference type="EMBL" id="SMAK01000012">
    <property type="protein sequence ID" value="TCT05882.1"/>
    <property type="molecule type" value="Genomic_DNA"/>
</dbReference>
<evidence type="ECO:0000259" key="17">
    <source>
        <dbReference type="PROSITE" id="PS51192"/>
    </source>
</evidence>
<keyword evidence="5 15" id="KW-0963">Cytoplasm</keyword>
<dbReference type="Pfam" id="PF21090">
    <property type="entry name" value="P-loop_SecA"/>
    <property type="match status" value="1"/>
</dbReference>
<dbReference type="InterPro" id="IPR036670">
    <property type="entry name" value="SecA_X-link_sf"/>
</dbReference>
<dbReference type="SMART" id="SM00958">
    <property type="entry name" value="SecA_PP_bind"/>
    <property type="match status" value="1"/>
</dbReference>
<dbReference type="InterPro" id="IPR020937">
    <property type="entry name" value="SecA_CS"/>
</dbReference>
<evidence type="ECO:0000256" key="1">
    <source>
        <dbReference type="ARBA" id="ARBA00001947"/>
    </source>
</evidence>
<dbReference type="SUPFAM" id="SSF81767">
    <property type="entry name" value="Pre-protein crosslinking domain of SecA"/>
    <property type="match status" value="1"/>
</dbReference>
<dbReference type="HAMAP" id="MF_01382">
    <property type="entry name" value="SecA"/>
    <property type="match status" value="1"/>
</dbReference>
<dbReference type="GO" id="GO:0005886">
    <property type="term" value="C:plasma membrane"/>
    <property type="evidence" value="ECO:0007669"/>
    <property type="project" value="UniProtKB-SubCell"/>
</dbReference>
<comment type="subunit">
    <text evidence="15">Monomer and homodimer. Part of the essential Sec protein translocation apparatus which comprises SecA, SecYEG and auxiliary proteins SecDF-YajC and YidC.</text>
</comment>
<dbReference type="FunFam" id="3.90.1440.10:FF:000001">
    <property type="entry name" value="Preprotein translocase subunit SecA"/>
    <property type="match status" value="1"/>
</dbReference>
<organism evidence="19 20">
    <name type="scientific">Tepidamorphus gemmatus</name>
    <dbReference type="NCBI Taxonomy" id="747076"/>
    <lineage>
        <taxon>Bacteria</taxon>
        <taxon>Pseudomonadati</taxon>
        <taxon>Pseudomonadota</taxon>
        <taxon>Alphaproteobacteria</taxon>
        <taxon>Hyphomicrobiales</taxon>
        <taxon>Tepidamorphaceae</taxon>
        <taxon>Tepidamorphus</taxon>
    </lineage>
</organism>
<dbReference type="CDD" id="cd17928">
    <property type="entry name" value="DEXDc_SecA"/>
    <property type="match status" value="1"/>
</dbReference>
<dbReference type="PANTHER" id="PTHR30612">
    <property type="entry name" value="SECA INNER MEMBRANE COMPONENT OF SEC PROTEIN SECRETION SYSTEM"/>
    <property type="match status" value="1"/>
</dbReference>
<dbReference type="GO" id="GO:0008564">
    <property type="term" value="F:protein-exporting ATPase activity"/>
    <property type="evidence" value="ECO:0007669"/>
    <property type="project" value="UniProtKB-EC"/>
</dbReference>
<keyword evidence="12 15" id="KW-1278">Translocase</keyword>
<dbReference type="Pfam" id="PF02810">
    <property type="entry name" value="SEC-C"/>
    <property type="match status" value="1"/>
</dbReference>
<evidence type="ECO:0000256" key="2">
    <source>
        <dbReference type="ARBA" id="ARBA00007650"/>
    </source>
</evidence>